<proteinExistence type="inferred from homology"/>
<comment type="caution">
    <text evidence="3">The sequence shown here is derived from an EMBL/GenBank/DDBJ whole genome shotgun (WGS) entry which is preliminary data.</text>
</comment>
<dbReference type="Pfam" id="PF00797">
    <property type="entry name" value="Acetyltransf_2"/>
    <property type="match status" value="1"/>
</dbReference>
<organism evidence="3 4">
    <name type="scientific">Pedobacter lusitanus</name>
    <dbReference type="NCBI Taxonomy" id="1503925"/>
    <lineage>
        <taxon>Bacteria</taxon>
        <taxon>Pseudomonadati</taxon>
        <taxon>Bacteroidota</taxon>
        <taxon>Sphingobacteriia</taxon>
        <taxon>Sphingobacteriales</taxon>
        <taxon>Sphingobacteriaceae</taxon>
        <taxon>Pedobacter</taxon>
    </lineage>
</organism>
<keyword evidence="4" id="KW-1185">Reference proteome</keyword>
<dbReference type="SUPFAM" id="SSF54001">
    <property type="entry name" value="Cysteine proteinases"/>
    <property type="match status" value="1"/>
</dbReference>
<protein>
    <recommendedName>
        <fullName evidence="5">Arylamine N-acetyltransferase</fullName>
    </recommendedName>
</protein>
<dbReference type="InterPro" id="IPR038765">
    <property type="entry name" value="Papain-like_cys_pep_sf"/>
</dbReference>
<sequence length="253" mass="28831">MQTQEYLSRINYQEKAIADLASLQGLMKAHLLNVPFENLDIHQKVWIALDEEKIYTKIVHQRRGGFCYELNGVFRQLLIQIGFDVQLIGAKVFQSATQTFSPPTDHMALLVRTAGETYLADVGFGDFISVPIRISALTHHEEACGRFRLTQTDEYYYVVEKYDEKTAVYIPCYTFTTAPLLLNDFTHSCYYHQLSPDSNFTKNKVCSVLTETGRKTITQAKFMVTTDGVKTEQPVPDEAAFSLWLAKEFAISL</sequence>
<evidence type="ECO:0000256" key="2">
    <source>
        <dbReference type="RuleBase" id="RU003452"/>
    </source>
</evidence>
<accession>A0A0D0FB31</accession>
<evidence type="ECO:0000313" key="3">
    <source>
        <dbReference type="EMBL" id="KIO79053.1"/>
    </source>
</evidence>
<dbReference type="PANTHER" id="PTHR11786:SF0">
    <property type="entry name" value="ARYLAMINE N-ACETYLTRANSFERASE 4-RELATED"/>
    <property type="match status" value="1"/>
</dbReference>
<gene>
    <name evidence="3" type="ORF">TH53_00045</name>
</gene>
<comment type="similarity">
    <text evidence="1 2">Belongs to the arylamine N-acetyltransferase family.</text>
</comment>
<evidence type="ECO:0000256" key="1">
    <source>
        <dbReference type="ARBA" id="ARBA00006547"/>
    </source>
</evidence>
<evidence type="ECO:0000313" key="4">
    <source>
        <dbReference type="Proteomes" id="UP000032049"/>
    </source>
</evidence>
<dbReference type="EMBL" id="JXRA01000001">
    <property type="protein sequence ID" value="KIO79053.1"/>
    <property type="molecule type" value="Genomic_DNA"/>
</dbReference>
<dbReference type="PANTHER" id="PTHR11786">
    <property type="entry name" value="N-HYDROXYARYLAMINE O-ACETYLTRANSFERASE"/>
    <property type="match status" value="1"/>
</dbReference>
<dbReference type="AlphaFoldDB" id="A0A0D0FB31"/>
<dbReference type="InterPro" id="IPR001447">
    <property type="entry name" value="Arylamine_N-AcTrfase"/>
</dbReference>
<evidence type="ECO:0008006" key="5">
    <source>
        <dbReference type="Google" id="ProtNLM"/>
    </source>
</evidence>
<dbReference type="PRINTS" id="PR01543">
    <property type="entry name" value="ANATRNSFRASE"/>
</dbReference>
<dbReference type="GO" id="GO:0016407">
    <property type="term" value="F:acetyltransferase activity"/>
    <property type="evidence" value="ECO:0007669"/>
    <property type="project" value="InterPro"/>
</dbReference>
<name>A0A0D0FB31_9SPHI</name>
<reference evidence="3 4" key="1">
    <citation type="submission" date="2015-01" db="EMBL/GenBank/DDBJ databases">
        <title>Draft genome sequence of Pedobacter sp. NL19 isolated from sludge of an effluent treatment pond in an abandoned uranium mine.</title>
        <authorList>
            <person name="Santos T."/>
            <person name="Caetano T."/>
            <person name="Covas C."/>
            <person name="Cruz A."/>
            <person name="Mendo S."/>
        </authorList>
    </citation>
    <scope>NUCLEOTIDE SEQUENCE [LARGE SCALE GENOMIC DNA]</scope>
    <source>
        <strain evidence="3 4">NL19</strain>
    </source>
</reference>
<dbReference type="InterPro" id="IPR053710">
    <property type="entry name" value="Arylamine_NAT_domain_sf"/>
</dbReference>
<dbReference type="Gene3D" id="3.30.2140.20">
    <property type="match status" value="1"/>
</dbReference>
<dbReference type="Proteomes" id="UP000032049">
    <property type="component" value="Unassembled WGS sequence"/>
</dbReference>